<organism evidence="2">
    <name type="scientific">marine sediment metagenome</name>
    <dbReference type="NCBI Taxonomy" id="412755"/>
    <lineage>
        <taxon>unclassified sequences</taxon>
        <taxon>metagenomes</taxon>
        <taxon>ecological metagenomes</taxon>
    </lineage>
</organism>
<dbReference type="Gene3D" id="3.20.20.150">
    <property type="entry name" value="Divalent-metal-dependent TIM barrel enzymes"/>
    <property type="match status" value="1"/>
</dbReference>
<dbReference type="InterPro" id="IPR013022">
    <property type="entry name" value="Xyl_isomerase-like_TIM-brl"/>
</dbReference>
<comment type="caution">
    <text evidence="2">The sequence shown here is derived from an EMBL/GenBank/DDBJ whole genome shotgun (WGS) entry which is preliminary data.</text>
</comment>
<dbReference type="AlphaFoldDB" id="X1NLL9"/>
<gene>
    <name evidence="2" type="ORF">S06H3_39437</name>
</gene>
<proteinExistence type="predicted"/>
<sequence length="250" mass="27537">GIMPACSMNYKGLIEKARELDVGLIQVADNLPLGRMNDAELEELYLASMERGIQLEAGARGMTESGLEKYIRIAGLIKAPILRYVIDGPGFTPGIDYIVKIISNALPALKENNIVLALENYERLKASDFAGIVEKIGSDHVGICLDSVNSLGAGEGLETVVELLGPLTVNLHIKEFCIKRLDHKMGFLIEGLPTGDGMLNVPWLLEHVGERCQSAILEQWTPPEKKLTDTIVKEDEWAKKSILYLKNLIQ</sequence>
<evidence type="ECO:0000259" key="1">
    <source>
        <dbReference type="Pfam" id="PF01261"/>
    </source>
</evidence>
<dbReference type="InterPro" id="IPR036237">
    <property type="entry name" value="Xyl_isomerase-like_sf"/>
</dbReference>
<dbReference type="EMBL" id="BARV01024124">
    <property type="protein sequence ID" value="GAI44473.1"/>
    <property type="molecule type" value="Genomic_DNA"/>
</dbReference>
<protein>
    <recommendedName>
        <fullName evidence="1">Xylose isomerase-like TIM barrel domain-containing protein</fullName>
    </recommendedName>
</protein>
<dbReference type="Pfam" id="PF01261">
    <property type="entry name" value="AP_endonuc_2"/>
    <property type="match status" value="1"/>
</dbReference>
<name>X1NLL9_9ZZZZ</name>
<evidence type="ECO:0000313" key="2">
    <source>
        <dbReference type="EMBL" id="GAI44473.1"/>
    </source>
</evidence>
<reference evidence="2" key="1">
    <citation type="journal article" date="2014" name="Front. Microbiol.">
        <title>High frequency of phylogenetically diverse reductive dehalogenase-homologous genes in deep subseafloor sedimentary metagenomes.</title>
        <authorList>
            <person name="Kawai M."/>
            <person name="Futagami T."/>
            <person name="Toyoda A."/>
            <person name="Takaki Y."/>
            <person name="Nishi S."/>
            <person name="Hori S."/>
            <person name="Arai W."/>
            <person name="Tsubouchi T."/>
            <person name="Morono Y."/>
            <person name="Uchiyama I."/>
            <person name="Ito T."/>
            <person name="Fujiyama A."/>
            <person name="Inagaki F."/>
            <person name="Takami H."/>
        </authorList>
    </citation>
    <scope>NUCLEOTIDE SEQUENCE</scope>
    <source>
        <strain evidence="2">Expedition CK06-06</strain>
    </source>
</reference>
<dbReference type="SUPFAM" id="SSF51658">
    <property type="entry name" value="Xylose isomerase-like"/>
    <property type="match status" value="1"/>
</dbReference>
<feature type="domain" description="Xylose isomerase-like TIM barrel" evidence="1">
    <location>
        <begin position="93"/>
        <end position="247"/>
    </location>
</feature>
<accession>X1NLL9</accession>
<feature type="non-terminal residue" evidence="2">
    <location>
        <position position="1"/>
    </location>
</feature>